<comment type="caution">
    <text evidence="1">The sequence shown here is derived from an EMBL/GenBank/DDBJ whole genome shotgun (WGS) entry which is preliminary data.</text>
</comment>
<proteinExistence type="predicted"/>
<evidence type="ECO:0000313" key="2">
    <source>
        <dbReference type="Proteomes" id="UP001266305"/>
    </source>
</evidence>
<name>A0ABQ9W0K0_SAGOE</name>
<evidence type="ECO:0000313" key="1">
    <source>
        <dbReference type="EMBL" id="KAK2114891.1"/>
    </source>
</evidence>
<dbReference type="EMBL" id="JASSZA010000003">
    <property type="protein sequence ID" value="KAK2114891.1"/>
    <property type="molecule type" value="Genomic_DNA"/>
</dbReference>
<accession>A0ABQ9W0K0</accession>
<feature type="non-terminal residue" evidence="1">
    <location>
        <position position="1"/>
    </location>
</feature>
<reference evidence="1 2" key="1">
    <citation type="submission" date="2023-05" db="EMBL/GenBank/DDBJ databases">
        <title>B98-5 Cell Line De Novo Hybrid Assembly: An Optical Mapping Approach.</title>
        <authorList>
            <person name="Kananen K."/>
            <person name="Auerbach J.A."/>
            <person name="Kautto E."/>
            <person name="Blachly J.S."/>
        </authorList>
    </citation>
    <scope>NUCLEOTIDE SEQUENCE [LARGE SCALE GENOMIC DNA]</scope>
    <source>
        <strain evidence="1">B95-8</strain>
        <tissue evidence="1">Cell line</tissue>
    </source>
</reference>
<organism evidence="1 2">
    <name type="scientific">Saguinus oedipus</name>
    <name type="common">Cotton-top tamarin</name>
    <name type="synonym">Oedipomidas oedipus</name>
    <dbReference type="NCBI Taxonomy" id="9490"/>
    <lineage>
        <taxon>Eukaryota</taxon>
        <taxon>Metazoa</taxon>
        <taxon>Chordata</taxon>
        <taxon>Craniata</taxon>
        <taxon>Vertebrata</taxon>
        <taxon>Euteleostomi</taxon>
        <taxon>Mammalia</taxon>
        <taxon>Eutheria</taxon>
        <taxon>Euarchontoglires</taxon>
        <taxon>Primates</taxon>
        <taxon>Haplorrhini</taxon>
        <taxon>Platyrrhini</taxon>
        <taxon>Cebidae</taxon>
        <taxon>Callitrichinae</taxon>
        <taxon>Saguinus</taxon>
    </lineage>
</organism>
<sequence>TKVCIHQRMPGMNRQGLVTSYANSHCCVPLEALLLSTVEKLCSKASLLDIK</sequence>
<protein>
    <submittedName>
        <fullName evidence="1">Uncharacterized protein</fullName>
    </submittedName>
</protein>
<keyword evidence="2" id="KW-1185">Reference proteome</keyword>
<feature type="non-terminal residue" evidence="1">
    <location>
        <position position="51"/>
    </location>
</feature>
<dbReference type="Proteomes" id="UP001266305">
    <property type="component" value="Unassembled WGS sequence"/>
</dbReference>
<gene>
    <name evidence="1" type="ORF">P7K49_005516</name>
</gene>